<evidence type="ECO:0000313" key="3">
    <source>
        <dbReference type="EMBL" id="TPX43883.1"/>
    </source>
</evidence>
<dbReference type="PRINTS" id="PR00111">
    <property type="entry name" value="ABHYDROLASE"/>
</dbReference>
<evidence type="ECO:0000259" key="1">
    <source>
        <dbReference type="Pfam" id="PF00561"/>
    </source>
</evidence>
<evidence type="ECO:0000313" key="5">
    <source>
        <dbReference type="Proteomes" id="UP000320475"/>
    </source>
</evidence>
<dbReference type="EMBL" id="QEAM01000248">
    <property type="protein sequence ID" value="TPX42893.1"/>
    <property type="molecule type" value="Genomic_DNA"/>
</dbReference>
<dbReference type="InterPro" id="IPR050228">
    <property type="entry name" value="Carboxylesterase_BioH"/>
</dbReference>
<dbReference type="InterPro" id="IPR000073">
    <property type="entry name" value="AB_hydrolase_1"/>
</dbReference>
<dbReference type="OrthoDB" id="408373at2759"/>
<proteinExistence type="predicted"/>
<comment type="caution">
    <text evidence="2">The sequence shown here is derived from an EMBL/GenBank/DDBJ whole genome shotgun (WGS) entry which is preliminary data.</text>
</comment>
<dbReference type="STRING" id="286115.A0A507CUQ1"/>
<dbReference type="SUPFAM" id="SSF53474">
    <property type="entry name" value="alpha/beta-Hydrolases"/>
    <property type="match status" value="1"/>
</dbReference>
<evidence type="ECO:0000313" key="4">
    <source>
        <dbReference type="Proteomes" id="UP000317494"/>
    </source>
</evidence>
<dbReference type="Gene3D" id="3.40.50.1820">
    <property type="entry name" value="alpha/beta hydrolase"/>
    <property type="match status" value="1"/>
</dbReference>
<evidence type="ECO:0000313" key="2">
    <source>
        <dbReference type="EMBL" id="TPX42893.1"/>
    </source>
</evidence>
<dbReference type="Pfam" id="PF00561">
    <property type="entry name" value="Abhydrolase_1"/>
    <property type="match status" value="1"/>
</dbReference>
<dbReference type="InterPro" id="IPR029058">
    <property type="entry name" value="AB_hydrolase_fold"/>
</dbReference>
<dbReference type="EMBL" id="QEAN01000186">
    <property type="protein sequence ID" value="TPX43883.1"/>
    <property type="molecule type" value="Genomic_DNA"/>
</dbReference>
<name>A0A507CUQ1_9FUNG</name>
<feature type="domain" description="AB hydrolase-1" evidence="1">
    <location>
        <begin position="91"/>
        <end position="309"/>
    </location>
</feature>
<reference evidence="4 5" key="1">
    <citation type="journal article" date="2019" name="Sci. Rep.">
        <title>Comparative genomics of chytrid fungi reveal insights into the obligate biotrophic and pathogenic lifestyle of Synchytrium endobioticum.</title>
        <authorList>
            <person name="van de Vossenberg B.T.L.H."/>
            <person name="Warris S."/>
            <person name="Nguyen H.D.T."/>
            <person name="van Gent-Pelzer M.P.E."/>
            <person name="Joly D.L."/>
            <person name="van de Geest H.C."/>
            <person name="Bonants P.J.M."/>
            <person name="Smith D.S."/>
            <person name="Levesque C.A."/>
            <person name="van der Lee T.A.J."/>
        </authorList>
    </citation>
    <scope>NUCLEOTIDE SEQUENCE [LARGE SCALE GENOMIC DNA]</scope>
    <source>
        <strain evidence="2 5">LEV6574</strain>
        <strain evidence="3 4">MB42</strain>
    </source>
</reference>
<organism evidence="2 5">
    <name type="scientific">Synchytrium endobioticum</name>
    <dbReference type="NCBI Taxonomy" id="286115"/>
    <lineage>
        <taxon>Eukaryota</taxon>
        <taxon>Fungi</taxon>
        <taxon>Fungi incertae sedis</taxon>
        <taxon>Chytridiomycota</taxon>
        <taxon>Chytridiomycota incertae sedis</taxon>
        <taxon>Chytridiomycetes</taxon>
        <taxon>Synchytriales</taxon>
        <taxon>Synchytriaceae</taxon>
        <taxon>Synchytrium</taxon>
    </lineage>
</organism>
<protein>
    <recommendedName>
        <fullName evidence="1">AB hydrolase-1 domain-containing protein</fullName>
    </recommendedName>
</protein>
<dbReference type="Proteomes" id="UP000320475">
    <property type="component" value="Unassembled WGS sequence"/>
</dbReference>
<dbReference type="VEuPathDB" id="FungiDB:SeMB42_g04537"/>
<dbReference type="PANTHER" id="PTHR43194">
    <property type="entry name" value="HYDROLASE ALPHA/BETA FOLD FAMILY"/>
    <property type="match status" value="1"/>
</dbReference>
<dbReference type="Proteomes" id="UP000317494">
    <property type="component" value="Unassembled WGS sequence"/>
</dbReference>
<gene>
    <name evidence="2" type="ORF">SeLEV6574_g05357</name>
    <name evidence="3" type="ORF">SeMB42_g04537</name>
</gene>
<keyword evidence="4" id="KW-1185">Reference proteome</keyword>
<dbReference type="AlphaFoldDB" id="A0A507CUQ1"/>
<sequence>MFKYMYLALAATMGYIYHTTVPSKTKKLGGFKELQAETGRTPAYDETYYPGSAYADLPFGKTHYNVFGPADGRRVVWICGITTPATGAAFVLRALAHHGYRILTYDYYGRGYSESPGMEYTEDLYVAQLALLLQQVGWTKASVLGVSMGGAVAAAFTAKFPHLVDKMGVICPAGLMDTLPRITKLLPIPVFGDILGFTLGRRLMLANTDARITGDTDKDEVVRLNDKIVRQQLMEHPGFMRAYLSTVRRFPFTSLHSRFEAAGAGRDVLIVWGTEDTVVPYQCSGALMQVIPHAKLVTMKGATHAVVHDRCEDVAKAIIDFLDNAELSTFPRVSSILQESWIAV</sequence>
<dbReference type="PANTHER" id="PTHR43194:SF2">
    <property type="entry name" value="PEROXISOMAL MEMBRANE PROTEIN LPX1"/>
    <property type="match status" value="1"/>
</dbReference>
<accession>A0A507CUQ1</accession>